<dbReference type="EMBL" id="ML977326">
    <property type="protein sequence ID" value="KAF2114240.1"/>
    <property type="molecule type" value="Genomic_DNA"/>
</dbReference>
<feature type="region of interest" description="Disordered" evidence="1">
    <location>
        <begin position="228"/>
        <end position="253"/>
    </location>
</feature>
<evidence type="ECO:0000256" key="3">
    <source>
        <dbReference type="SAM" id="SignalP"/>
    </source>
</evidence>
<gene>
    <name evidence="4" type="ORF">BDV96DRAFT_600957</name>
</gene>
<keyword evidence="5" id="KW-1185">Reference proteome</keyword>
<evidence type="ECO:0000313" key="4">
    <source>
        <dbReference type="EMBL" id="KAF2114240.1"/>
    </source>
</evidence>
<keyword evidence="2" id="KW-0472">Membrane</keyword>
<reference evidence="4" key="1">
    <citation type="journal article" date="2020" name="Stud. Mycol.">
        <title>101 Dothideomycetes genomes: a test case for predicting lifestyles and emergence of pathogens.</title>
        <authorList>
            <person name="Haridas S."/>
            <person name="Albert R."/>
            <person name="Binder M."/>
            <person name="Bloem J."/>
            <person name="Labutti K."/>
            <person name="Salamov A."/>
            <person name="Andreopoulos B."/>
            <person name="Baker S."/>
            <person name="Barry K."/>
            <person name="Bills G."/>
            <person name="Bluhm B."/>
            <person name="Cannon C."/>
            <person name="Castanera R."/>
            <person name="Culley D."/>
            <person name="Daum C."/>
            <person name="Ezra D."/>
            <person name="Gonzalez J."/>
            <person name="Henrissat B."/>
            <person name="Kuo A."/>
            <person name="Liang C."/>
            <person name="Lipzen A."/>
            <person name="Lutzoni F."/>
            <person name="Magnuson J."/>
            <person name="Mondo S."/>
            <person name="Nolan M."/>
            <person name="Ohm R."/>
            <person name="Pangilinan J."/>
            <person name="Park H.-J."/>
            <person name="Ramirez L."/>
            <person name="Alfaro M."/>
            <person name="Sun H."/>
            <person name="Tritt A."/>
            <person name="Yoshinaga Y."/>
            <person name="Zwiers L.-H."/>
            <person name="Turgeon B."/>
            <person name="Goodwin S."/>
            <person name="Spatafora J."/>
            <person name="Crous P."/>
            <person name="Grigoriev I."/>
        </authorList>
    </citation>
    <scope>NUCLEOTIDE SEQUENCE</scope>
    <source>
        <strain evidence="4">CBS 627.86</strain>
    </source>
</reference>
<name>A0A6A5Z493_9PLEO</name>
<evidence type="ECO:0000256" key="2">
    <source>
        <dbReference type="SAM" id="Phobius"/>
    </source>
</evidence>
<protein>
    <recommendedName>
        <fullName evidence="6">Mid2 domain-containing protein</fullName>
    </recommendedName>
</protein>
<feature type="chain" id="PRO_5025469989" description="Mid2 domain-containing protein" evidence="3">
    <location>
        <begin position="21"/>
        <end position="298"/>
    </location>
</feature>
<feature type="compositionally biased region" description="Basic and acidic residues" evidence="1">
    <location>
        <begin position="244"/>
        <end position="253"/>
    </location>
</feature>
<feature type="signal peptide" evidence="3">
    <location>
        <begin position="1"/>
        <end position="20"/>
    </location>
</feature>
<accession>A0A6A5Z493</accession>
<organism evidence="4 5">
    <name type="scientific">Lophiotrema nucula</name>
    <dbReference type="NCBI Taxonomy" id="690887"/>
    <lineage>
        <taxon>Eukaryota</taxon>
        <taxon>Fungi</taxon>
        <taxon>Dikarya</taxon>
        <taxon>Ascomycota</taxon>
        <taxon>Pezizomycotina</taxon>
        <taxon>Dothideomycetes</taxon>
        <taxon>Pleosporomycetidae</taxon>
        <taxon>Pleosporales</taxon>
        <taxon>Lophiotremataceae</taxon>
        <taxon>Lophiotrema</taxon>
    </lineage>
</organism>
<proteinExistence type="predicted"/>
<dbReference type="AlphaFoldDB" id="A0A6A5Z493"/>
<feature type="transmembrane region" description="Helical" evidence="2">
    <location>
        <begin position="196"/>
        <end position="221"/>
    </location>
</feature>
<dbReference type="Proteomes" id="UP000799770">
    <property type="component" value="Unassembled WGS sequence"/>
</dbReference>
<evidence type="ECO:0008006" key="6">
    <source>
        <dbReference type="Google" id="ProtNLM"/>
    </source>
</evidence>
<keyword evidence="3" id="KW-0732">Signal</keyword>
<keyword evidence="2" id="KW-1133">Transmembrane helix</keyword>
<evidence type="ECO:0000256" key="1">
    <source>
        <dbReference type="SAM" id="MobiDB-lite"/>
    </source>
</evidence>
<feature type="region of interest" description="Disordered" evidence="1">
    <location>
        <begin position="267"/>
        <end position="298"/>
    </location>
</feature>
<evidence type="ECO:0000313" key="5">
    <source>
        <dbReference type="Proteomes" id="UP000799770"/>
    </source>
</evidence>
<dbReference type="OrthoDB" id="3797831at2759"/>
<sequence>MYDLATIIFTLFYLCPSAAASTPCYNFGADKPLDAWYASCAGDSDAPSMCCRINDQNASNDTCATEPAYKGLCHSAGGQLWRESCTDQSWESESCVKLCWGQDPVLLTNGTTTYTNQSNGDYLITICPQDGSLCCGAAGSDAVTQCCTEEKGVWLDNYKIVTTKPVFSTPALATATSTVPQESTSSLAKDSHGVSVGAVAGGVVGGVVALAFGAGGLWLLFRRRKENRKAEDDVKPTQTHGLSQKHELYTEERKPFEMEAWPLAELVGEGGTESSISSMPRDPIELPGHNVDETSPER</sequence>
<keyword evidence="2" id="KW-0812">Transmembrane</keyword>